<comment type="caution">
    <text evidence="2">The sequence shown here is derived from an EMBL/GenBank/DDBJ whole genome shotgun (WGS) entry which is preliminary data.</text>
</comment>
<evidence type="ECO:0008006" key="4">
    <source>
        <dbReference type="Google" id="ProtNLM"/>
    </source>
</evidence>
<proteinExistence type="predicted"/>
<keyword evidence="1" id="KW-0732">Signal</keyword>
<reference evidence="2 3" key="1">
    <citation type="journal article" date="2016" name="Int. J. Syst. Evol. Microbiol.">
        <title>Labrenzia salina sp. nov., isolated from the rhizosphere of the halophyte Arthrocnemum macrostachyum.</title>
        <authorList>
            <person name="Camacho M."/>
            <person name="Redondo-Gomez S."/>
            <person name="Rodriguez-Llorente I."/>
            <person name="Rohde M."/>
            <person name="Sproer C."/>
            <person name="Schumann P."/>
            <person name="Klenk H.P."/>
            <person name="Montero-Calasanz M.D.C."/>
        </authorList>
    </citation>
    <scope>NUCLEOTIDE SEQUENCE [LARGE SCALE GENOMIC DNA]</scope>
    <source>
        <strain evidence="2 3">DSM 29163</strain>
    </source>
</reference>
<feature type="chain" id="PRO_5046154069" description="Apolipoprotein D and lipocalin family protein" evidence="1">
    <location>
        <begin position="26"/>
        <end position="178"/>
    </location>
</feature>
<keyword evidence="3" id="KW-1185">Reference proteome</keyword>
<organism evidence="2 3">
    <name type="scientific">Roseibium salinum</name>
    <dbReference type="NCBI Taxonomy" id="1604349"/>
    <lineage>
        <taxon>Bacteria</taxon>
        <taxon>Pseudomonadati</taxon>
        <taxon>Pseudomonadota</taxon>
        <taxon>Alphaproteobacteria</taxon>
        <taxon>Hyphomicrobiales</taxon>
        <taxon>Stappiaceae</taxon>
        <taxon>Roseibium</taxon>
    </lineage>
</organism>
<evidence type="ECO:0000313" key="3">
    <source>
        <dbReference type="Proteomes" id="UP001300261"/>
    </source>
</evidence>
<feature type="signal peptide" evidence="1">
    <location>
        <begin position="1"/>
        <end position="25"/>
    </location>
</feature>
<accession>A0ABT3QYK4</accession>
<dbReference type="Proteomes" id="UP001300261">
    <property type="component" value="Unassembled WGS sequence"/>
</dbReference>
<protein>
    <recommendedName>
        <fullName evidence="4">Apolipoprotein D and lipocalin family protein</fullName>
    </recommendedName>
</protein>
<dbReference type="EMBL" id="JAPEVI010000003">
    <property type="protein sequence ID" value="MCX2722037.1"/>
    <property type="molecule type" value="Genomic_DNA"/>
</dbReference>
<dbReference type="RefSeq" id="WP_265961743.1">
    <property type="nucleotide sequence ID" value="NZ_JAPEVI010000003.1"/>
</dbReference>
<sequence length="178" mass="19037">MARPPVVLYVLAALSLCSLALPAGAQVPPEYDAGWQSDVGGLRHFTGLRCPDMIGPFYRVKVMKGDGVSLAGCVYTGRDGISAVLRKHLPDTGRQQALTFSRNYKAAGFDPIKLSGAAASGISFRTSKQTPGTLCETLWYFTAEEADYTLWLAYTLPAQEIEVGPAMAAFTEALAGQN</sequence>
<evidence type="ECO:0000256" key="1">
    <source>
        <dbReference type="SAM" id="SignalP"/>
    </source>
</evidence>
<gene>
    <name evidence="2" type="ORF">ON753_06410</name>
</gene>
<evidence type="ECO:0000313" key="2">
    <source>
        <dbReference type="EMBL" id="MCX2722037.1"/>
    </source>
</evidence>
<name>A0ABT3QYK4_9HYPH</name>